<feature type="signal peptide" evidence="1">
    <location>
        <begin position="1"/>
        <end position="20"/>
    </location>
</feature>
<organism evidence="2 3">
    <name type="scientific">Pseudozyma flocculosa</name>
    <dbReference type="NCBI Taxonomy" id="84751"/>
    <lineage>
        <taxon>Eukaryota</taxon>
        <taxon>Fungi</taxon>
        <taxon>Dikarya</taxon>
        <taxon>Basidiomycota</taxon>
        <taxon>Ustilaginomycotina</taxon>
        <taxon>Ustilaginomycetes</taxon>
        <taxon>Ustilaginales</taxon>
        <taxon>Ustilaginaceae</taxon>
        <taxon>Pseudozyma</taxon>
    </lineage>
</organism>
<reference evidence="2 3" key="1">
    <citation type="submission" date="2018-03" db="EMBL/GenBank/DDBJ databases">
        <authorList>
            <person name="Guldener U."/>
        </authorList>
    </citation>
    <scope>NUCLEOTIDE SEQUENCE [LARGE SCALE GENOMIC DNA]</scope>
    <source>
        <strain evidence="2 3">DAOM196992</strain>
    </source>
</reference>
<keyword evidence="1" id="KW-0732">Signal</keyword>
<dbReference type="AlphaFoldDB" id="A0A5C3ETB5"/>
<evidence type="ECO:0000256" key="1">
    <source>
        <dbReference type="SAM" id="SignalP"/>
    </source>
</evidence>
<evidence type="ECO:0000313" key="2">
    <source>
        <dbReference type="EMBL" id="SPO35584.1"/>
    </source>
</evidence>
<accession>A0A5C3ETB5</accession>
<name>A0A5C3ETB5_9BASI</name>
<keyword evidence="3" id="KW-1185">Reference proteome</keyword>
<protein>
    <submittedName>
        <fullName evidence="2">Uncharacterized protein</fullName>
    </submittedName>
</protein>
<evidence type="ECO:0000313" key="3">
    <source>
        <dbReference type="Proteomes" id="UP000323386"/>
    </source>
</evidence>
<dbReference type="EMBL" id="OOIP01000002">
    <property type="protein sequence ID" value="SPO35584.1"/>
    <property type="molecule type" value="Genomic_DNA"/>
</dbReference>
<gene>
    <name evidence="2" type="ORF">PSFLO_01055</name>
</gene>
<sequence length="119" mass="12985">MNLFRLTSIATALAVAAVAAAPTDPWDAHKPVIQPRTVAQSARFITAKVQPNCVPAKDPYFRCKPTAECYYDDLSHATLLFYQSQGCNPGSPSACKMDMGTFCKMCTMFKGTPSDWCVP</sequence>
<dbReference type="Proteomes" id="UP000323386">
    <property type="component" value="Unassembled WGS sequence"/>
</dbReference>
<feature type="chain" id="PRO_5022708787" evidence="1">
    <location>
        <begin position="21"/>
        <end position="119"/>
    </location>
</feature>
<proteinExistence type="predicted"/>